<evidence type="ECO:0000313" key="1">
    <source>
        <dbReference type="EMBL" id="KAI3805816.1"/>
    </source>
</evidence>
<evidence type="ECO:0000313" key="2">
    <source>
        <dbReference type="Proteomes" id="UP001056120"/>
    </source>
</evidence>
<protein>
    <submittedName>
        <fullName evidence="1">Uncharacterized protein</fullName>
    </submittedName>
</protein>
<accession>A0ACB9IEB4</accession>
<gene>
    <name evidence="1" type="ORF">L1987_21702</name>
</gene>
<comment type="caution">
    <text evidence="1">The sequence shown here is derived from an EMBL/GenBank/DDBJ whole genome shotgun (WGS) entry which is preliminary data.</text>
</comment>
<sequence>MSPIMNSIDDPSGDIESADQRPDNNQVLTNSQEHDPFQVTNDNESCLFLQSHASIPILYELPVFDKESGNITEERKQPVILNISFNNRNKLASVTYDDLNITVFYLDPRLNTSIYLASTIEPGLYLHKANPNEVNVRMAAPGMPGLLQLQEELNTTLGVRVNLDYSAGFHCRSVCKHKHRFNNITVDIY</sequence>
<proteinExistence type="predicted"/>
<reference evidence="2" key="1">
    <citation type="journal article" date="2022" name="Mol. Ecol. Resour.">
        <title>The genomes of chicory, endive, great burdock and yacon provide insights into Asteraceae palaeo-polyploidization history and plant inulin production.</title>
        <authorList>
            <person name="Fan W."/>
            <person name="Wang S."/>
            <person name="Wang H."/>
            <person name="Wang A."/>
            <person name="Jiang F."/>
            <person name="Liu H."/>
            <person name="Zhao H."/>
            <person name="Xu D."/>
            <person name="Zhang Y."/>
        </authorList>
    </citation>
    <scope>NUCLEOTIDE SEQUENCE [LARGE SCALE GENOMIC DNA]</scope>
    <source>
        <strain evidence="2">cv. Yunnan</strain>
    </source>
</reference>
<keyword evidence="2" id="KW-1185">Reference proteome</keyword>
<name>A0ACB9IEB4_9ASTR</name>
<organism evidence="1 2">
    <name type="scientific">Smallanthus sonchifolius</name>
    <dbReference type="NCBI Taxonomy" id="185202"/>
    <lineage>
        <taxon>Eukaryota</taxon>
        <taxon>Viridiplantae</taxon>
        <taxon>Streptophyta</taxon>
        <taxon>Embryophyta</taxon>
        <taxon>Tracheophyta</taxon>
        <taxon>Spermatophyta</taxon>
        <taxon>Magnoliopsida</taxon>
        <taxon>eudicotyledons</taxon>
        <taxon>Gunneridae</taxon>
        <taxon>Pentapetalae</taxon>
        <taxon>asterids</taxon>
        <taxon>campanulids</taxon>
        <taxon>Asterales</taxon>
        <taxon>Asteraceae</taxon>
        <taxon>Asteroideae</taxon>
        <taxon>Heliantheae alliance</taxon>
        <taxon>Millerieae</taxon>
        <taxon>Smallanthus</taxon>
    </lineage>
</organism>
<dbReference type="Proteomes" id="UP001056120">
    <property type="component" value="Linkage Group LG08"/>
</dbReference>
<dbReference type="EMBL" id="CM042025">
    <property type="protein sequence ID" value="KAI3805816.1"/>
    <property type="molecule type" value="Genomic_DNA"/>
</dbReference>
<reference evidence="1 2" key="2">
    <citation type="journal article" date="2022" name="Mol. Ecol. Resour.">
        <title>The genomes of chicory, endive, great burdock and yacon provide insights into Asteraceae paleo-polyploidization history and plant inulin production.</title>
        <authorList>
            <person name="Fan W."/>
            <person name="Wang S."/>
            <person name="Wang H."/>
            <person name="Wang A."/>
            <person name="Jiang F."/>
            <person name="Liu H."/>
            <person name="Zhao H."/>
            <person name="Xu D."/>
            <person name="Zhang Y."/>
        </authorList>
    </citation>
    <scope>NUCLEOTIDE SEQUENCE [LARGE SCALE GENOMIC DNA]</scope>
    <source>
        <strain evidence="2">cv. Yunnan</strain>
        <tissue evidence="1">Leaves</tissue>
    </source>
</reference>